<dbReference type="GO" id="GO:0012505">
    <property type="term" value="C:endomembrane system"/>
    <property type="evidence" value="ECO:0007669"/>
    <property type="project" value="TreeGrafter"/>
</dbReference>
<dbReference type="GeneID" id="26837838"/>
<dbReference type="Gene3D" id="1.20.5.110">
    <property type="match status" value="1"/>
</dbReference>
<name>A0A0V1Q4C6_9ASCO</name>
<feature type="domain" description="T-SNARE coiled-coil homology" evidence="3">
    <location>
        <begin position="205"/>
        <end position="267"/>
    </location>
</feature>
<evidence type="ECO:0000259" key="3">
    <source>
        <dbReference type="PROSITE" id="PS50192"/>
    </source>
</evidence>
<dbReference type="Pfam" id="PF14523">
    <property type="entry name" value="Syntaxin_2"/>
    <property type="match status" value="1"/>
</dbReference>
<dbReference type="GO" id="GO:0031201">
    <property type="term" value="C:SNARE complex"/>
    <property type="evidence" value="ECO:0007669"/>
    <property type="project" value="TreeGrafter"/>
</dbReference>
<organism evidence="4 5">
    <name type="scientific">Debaryomyces fabryi</name>
    <dbReference type="NCBI Taxonomy" id="58627"/>
    <lineage>
        <taxon>Eukaryota</taxon>
        <taxon>Fungi</taxon>
        <taxon>Dikarya</taxon>
        <taxon>Ascomycota</taxon>
        <taxon>Saccharomycotina</taxon>
        <taxon>Pichiomycetes</taxon>
        <taxon>Debaryomycetaceae</taxon>
        <taxon>Debaryomyces</taxon>
    </lineage>
</organism>
<dbReference type="GO" id="GO:0048278">
    <property type="term" value="P:vesicle docking"/>
    <property type="evidence" value="ECO:0007669"/>
    <property type="project" value="TreeGrafter"/>
</dbReference>
<dbReference type="PROSITE" id="PS00914">
    <property type="entry name" value="SYNTAXIN"/>
    <property type="match status" value="1"/>
</dbReference>
<dbReference type="GO" id="GO:0006886">
    <property type="term" value="P:intracellular protein transport"/>
    <property type="evidence" value="ECO:0007669"/>
    <property type="project" value="InterPro"/>
</dbReference>
<keyword evidence="2" id="KW-0472">Membrane</keyword>
<dbReference type="InterPro" id="IPR045242">
    <property type="entry name" value="Syntaxin"/>
</dbReference>
<dbReference type="PANTHER" id="PTHR19957">
    <property type="entry name" value="SYNTAXIN"/>
    <property type="match status" value="1"/>
</dbReference>
<gene>
    <name evidence="4" type="ORF">AC631_00829</name>
</gene>
<dbReference type="GO" id="GO:0006906">
    <property type="term" value="P:vesicle fusion"/>
    <property type="evidence" value="ECO:0007669"/>
    <property type="project" value="TreeGrafter"/>
</dbReference>
<dbReference type="InterPro" id="IPR000727">
    <property type="entry name" value="T_SNARE_dom"/>
</dbReference>
<dbReference type="GO" id="GO:0006896">
    <property type="term" value="P:Golgi to vacuole transport"/>
    <property type="evidence" value="ECO:0007669"/>
    <property type="project" value="TreeGrafter"/>
</dbReference>
<accession>A0A0V1Q4C6</accession>
<dbReference type="EMBL" id="LMYN01000010">
    <property type="protein sequence ID" value="KSA03344.1"/>
    <property type="molecule type" value="Genomic_DNA"/>
</dbReference>
<comment type="similarity">
    <text evidence="1">Belongs to the syntaxin family.</text>
</comment>
<comment type="caution">
    <text evidence="4">The sequence shown here is derived from an EMBL/GenBank/DDBJ whole genome shotgun (WGS) entry which is preliminary data.</text>
</comment>
<dbReference type="SUPFAM" id="SSF47661">
    <property type="entry name" value="t-snare proteins"/>
    <property type="match status" value="1"/>
</dbReference>
<dbReference type="GO" id="GO:0000149">
    <property type="term" value="F:SNARE binding"/>
    <property type="evidence" value="ECO:0007669"/>
    <property type="project" value="TreeGrafter"/>
</dbReference>
<dbReference type="PANTHER" id="PTHR19957:SF38">
    <property type="entry name" value="LD27581P"/>
    <property type="match status" value="1"/>
</dbReference>
<dbReference type="Gene3D" id="1.20.58.70">
    <property type="match status" value="1"/>
</dbReference>
<dbReference type="InterPro" id="IPR006011">
    <property type="entry name" value="Syntaxin_N"/>
</dbReference>
<dbReference type="InterPro" id="IPR006012">
    <property type="entry name" value="Syntaxin/epimorphin_CS"/>
</dbReference>
<evidence type="ECO:0000256" key="1">
    <source>
        <dbReference type="ARBA" id="ARBA00009063"/>
    </source>
</evidence>
<dbReference type="PROSITE" id="PS50192">
    <property type="entry name" value="T_SNARE"/>
    <property type="match status" value="1"/>
</dbReference>
<reference evidence="4 5" key="1">
    <citation type="submission" date="2015-11" db="EMBL/GenBank/DDBJ databases">
        <title>The genome of Debaryomyces fabryi.</title>
        <authorList>
            <person name="Tafer H."/>
            <person name="Lopandic K."/>
        </authorList>
    </citation>
    <scope>NUCLEOTIDE SEQUENCE [LARGE SCALE GENOMIC DNA]</scope>
    <source>
        <strain evidence="4 5">CBS 789</strain>
    </source>
</reference>
<dbReference type="Proteomes" id="UP000054251">
    <property type="component" value="Unassembled WGS sequence"/>
</dbReference>
<dbReference type="InterPro" id="IPR010989">
    <property type="entry name" value="SNARE"/>
</dbReference>
<dbReference type="CDD" id="cd15840">
    <property type="entry name" value="SNARE_Qa"/>
    <property type="match status" value="1"/>
</dbReference>
<dbReference type="OrthoDB" id="364348at2759"/>
<sequence>MSFNLSKSFSNDLESSGADSAITHYRDFPEFDSLSQSLDNNLYNINNNQLISIKNLLQQYESLHNKGDEPNLSVKLQKISIKLSKILNKTTENFKSVNDITKKLNGYLNDCESNHEDEDTLHYLRRKESILIELIKSSMNQFQKYQRKFESLQQVTVAKYGINNDPDATASRGATEDSNLEQQLQQLQMQIDYEPINAEELEQQSLLVEEREREIHQISQDISEINDIFLNLHDIVNEQQFSIDNIEDNILRYSGDVHGASNELRKAERYQRRSGGRMFCCLIILLGVVGSVILIGIIF</sequence>
<evidence type="ECO:0000256" key="2">
    <source>
        <dbReference type="SAM" id="Phobius"/>
    </source>
</evidence>
<keyword evidence="2" id="KW-0812">Transmembrane</keyword>
<feature type="transmembrane region" description="Helical" evidence="2">
    <location>
        <begin position="279"/>
        <end position="298"/>
    </location>
</feature>
<evidence type="ECO:0000313" key="4">
    <source>
        <dbReference type="EMBL" id="KSA03344.1"/>
    </source>
</evidence>
<dbReference type="Pfam" id="PF05739">
    <property type="entry name" value="SNARE"/>
    <property type="match status" value="1"/>
</dbReference>
<keyword evidence="5" id="KW-1185">Reference proteome</keyword>
<protein>
    <recommendedName>
        <fullName evidence="3">t-SNARE coiled-coil homology domain-containing protein</fullName>
    </recommendedName>
</protein>
<dbReference type="SMART" id="SM00397">
    <property type="entry name" value="t_SNARE"/>
    <property type="match status" value="1"/>
</dbReference>
<evidence type="ECO:0000313" key="5">
    <source>
        <dbReference type="Proteomes" id="UP000054251"/>
    </source>
</evidence>
<dbReference type="GO" id="GO:0005484">
    <property type="term" value="F:SNAP receptor activity"/>
    <property type="evidence" value="ECO:0007669"/>
    <property type="project" value="InterPro"/>
</dbReference>
<keyword evidence="2" id="KW-1133">Transmembrane helix</keyword>
<proteinExistence type="inferred from homology"/>
<dbReference type="AlphaFoldDB" id="A0A0V1Q4C6"/>
<dbReference type="RefSeq" id="XP_015469446.1">
    <property type="nucleotide sequence ID" value="XM_015609659.1"/>
</dbReference>